<feature type="signal peptide" evidence="1">
    <location>
        <begin position="1"/>
        <end position="23"/>
    </location>
</feature>
<protein>
    <submittedName>
        <fullName evidence="4">Uncharacterized protein YbbC (DUF1343 family)</fullName>
    </submittedName>
</protein>
<evidence type="ECO:0000259" key="3">
    <source>
        <dbReference type="Pfam" id="PF20732"/>
    </source>
</evidence>
<keyword evidence="5" id="KW-1185">Reference proteome</keyword>
<evidence type="ECO:0000256" key="1">
    <source>
        <dbReference type="SAM" id="SignalP"/>
    </source>
</evidence>
<feature type="chain" id="PRO_5015752732" evidence="1">
    <location>
        <begin position="24"/>
        <end position="410"/>
    </location>
</feature>
<dbReference type="GO" id="GO:0033922">
    <property type="term" value="F:peptidoglycan beta-N-acetylmuramidase activity"/>
    <property type="evidence" value="ECO:0007669"/>
    <property type="project" value="InterPro"/>
</dbReference>
<keyword evidence="1" id="KW-0732">Signal</keyword>
<evidence type="ECO:0000313" key="4">
    <source>
        <dbReference type="EMBL" id="PRY54660.1"/>
    </source>
</evidence>
<dbReference type="Pfam" id="PF20732">
    <property type="entry name" value="NamZ_C"/>
    <property type="match status" value="1"/>
</dbReference>
<dbReference type="EMBL" id="PVTH01000002">
    <property type="protein sequence ID" value="PRY54660.1"/>
    <property type="molecule type" value="Genomic_DNA"/>
</dbReference>
<proteinExistence type="predicted"/>
<dbReference type="InterPro" id="IPR048502">
    <property type="entry name" value="NamZ_N"/>
</dbReference>
<organism evidence="4 5">
    <name type="scientific">Arcticibacter pallidicorallinus</name>
    <dbReference type="NCBI Taxonomy" id="1259464"/>
    <lineage>
        <taxon>Bacteria</taxon>
        <taxon>Pseudomonadati</taxon>
        <taxon>Bacteroidota</taxon>
        <taxon>Sphingobacteriia</taxon>
        <taxon>Sphingobacteriales</taxon>
        <taxon>Sphingobacteriaceae</taxon>
        <taxon>Arcticibacter</taxon>
    </lineage>
</organism>
<dbReference type="Pfam" id="PF07075">
    <property type="entry name" value="NamZ_N"/>
    <property type="match status" value="1"/>
</dbReference>
<reference evidence="4 5" key="1">
    <citation type="submission" date="2018-03" db="EMBL/GenBank/DDBJ databases">
        <title>Genomic Encyclopedia of Type Strains, Phase III (KMG-III): the genomes of soil and plant-associated and newly described type strains.</title>
        <authorList>
            <person name="Whitman W."/>
        </authorList>
    </citation>
    <scope>NUCLEOTIDE SEQUENCE [LARGE SCALE GENOMIC DNA]</scope>
    <source>
        <strain evidence="4 5">CGMCC 1.9313</strain>
    </source>
</reference>
<dbReference type="PANTHER" id="PTHR42915:SF1">
    <property type="entry name" value="PEPTIDOGLYCAN BETA-N-ACETYLMURAMIDASE NAMZ"/>
    <property type="match status" value="1"/>
</dbReference>
<gene>
    <name evidence="4" type="ORF">B0I27_102430</name>
</gene>
<evidence type="ECO:0000313" key="5">
    <source>
        <dbReference type="Proteomes" id="UP000238034"/>
    </source>
</evidence>
<dbReference type="Gene3D" id="3.90.1150.140">
    <property type="match status" value="1"/>
</dbReference>
<accession>A0A2T0U9R0</accession>
<evidence type="ECO:0000259" key="2">
    <source>
        <dbReference type="Pfam" id="PF07075"/>
    </source>
</evidence>
<dbReference type="AlphaFoldDB" id="A0A2T0U9R0"/>
<feature type="domain" description="Peptidoglycan beta-N-acetylmuramidase NamZ N-terminal" evidence="2">
    <location>
        <begin position="55"/>
        <end position="253"/>
    </location>
</feature>
<dbReference type="InterPro" id="IPR008302">
    <property type="entry name" value="NamZ"/>
</dbReference>
<name>A0A2T0U9R0_9SPHI</name>
<dbReference type="Proteomes" id="UP000238034">
    <property type="component" value="Unassembled WGS sequence"/>
</dbReference>
<dbReference type="InterPro" id="IPR048503">
    <property type="entry name" value="NamZ_C"/>
</dbReference>
<dbReference type="PIRSF" id="PIRSF016719">
    <property type="entry name" value="UCP016719"/>
    <property type="match status" value="1"/>
</dbReference>
<feature type="domain" description="Peptidoglycan beta-N-acetylmuramidase NamZ C-terminal" evidence="3">
    <location>
        <begin position="257"/>
        <end position="407"/>
    </location>
</feature>
<dbReference type="RefSeq" id="WP_106292037.1">
    <property type="nucleotide sequence ID" value="NZ_PVTH01000002.1"/>
</dbReference>
<sequence length="410" mass="46132">MAKFILFLLSFGLLFNFSPALLAQTKAIAKKETTNIITGADQTEKYLSYLKGKRIAMVANQTSIIGDKLSVDSLLSLGIKIVKVFGPEHGFRGNASNGDHVDDEVDAKTGIPIFSLYGKARKPSKEQLKDVDLVIFDIQDVGCRFYTNLNTLEDVMEACAENGKELMIFDRPNPNGYFIDGPILEDKFKSGIGQHKIPITHAMTIGEFALMLNGEGYMDKHPKCKLNIIKVANYNHSMPYDLPVNPSPNLNTQQSILLYPSLCLFEGTMINYGRGTHMPFTVLGAPELKGRYTFSFKPVGIKGMSENPLYKDSVCYGIDLRTYDTNILRKTGQINLSWLIEMYNAFPDKEKFFDHTLHPAVGSFDFRSGNASLREDIIAGKSEKEIRKRWEPGLKAFKQMRKKYLLYADK</sequence>
<dbReference type="PANTHER" id="PTHR42915">
    <property type="entry name" value="HYPOTHETICAL 460 KDA PROTEIN IN FEUA-SIGW INTERGENIC REGION [PRECURSOR]"/>
    <property type="match status" value="1"/>
</dbReference>
<dbReference type="OrthoDB" id="9801061at2"/>
<dbReference type="Gene3D" id="3.40.50.12170">
    <property type="entry name" value="Uncharacterised protein PF07075, DUF1343"/>
    <property type="match status" value="1"/>
</dbReference>
<comment type="caution">
    <text evidence="4">The sequence shown here is derived from an EMBL/GenBank/DDBJ whole genome shotgun (WGS) entry which is preliminary data.</text>
</comment>